<gene>
    <name evidence="2" type="ORF">HNQ01_001766</name>
</gene>
<dbReference type="Proteomes" id="UP001516061">
    <property type="component" value="Unassembled WGS sequence"/>
</dbReference>
<comment type="caution">
    <text evidence="2">The sequence shown here is derived from an EMBL/GenBank/DDBJ whole genome shotgun (WGS) entry which is preliminary data.</text>
</comment>
<keyword evidence="1" id="KW-1133">Transmembrane helix</keyword>
<evidence type="ECO:0000313" key="2">
    <source>
        <dbReference type="EMBL" id="NRT56031.1"/>
    </source>
</evidence>
<feature type="transmembrane region" description="Helical" evidence="1">
    <location>
        <begin position="20"/>
        <end position="44"/>
    </location>
</feature>
<keyword evidence="1" id="KW-0472">Membrane</keyword>
<accession>A0ABX2G2N6</accession>
<evidence type="ECO:0000256" key="1">
    <source>
        <dbReference type="SAM" id="Phobius"/>
    </source>
</evidence>
<organism evidence="2 3">
    <name type="scientific">Sphaerotilus uruguayifluvii</name>
    <dbReference type="NCBI Taxonomy" id="2735897"/>
    <lineage>
        <taxon>Bacteria</taxon>
        <taxon>Pseudomonadati</taxon>
        <taxon>Pseudomonadota</taxon>
        <taxon>Betaproteobacteria</taxon>
        <taxon>Burkholderiales</taxon>
        <taxon>Sphaerotilaceae</taxon>
        <taxon>Sphaerotilus</taxon>
    </lineage>
</organism>
<reference evidence="2 3" key="1">
    <citation type="submission" date="2020-05" db="EMBL/GenBank/DDBJ databases">
        <title>Genomic Encyclopedia of Type Strains, Phase IV (KMG-V): Genome sequencing to study the core and pangenomes of soil and plant-associated prokaryotes.</title>
        <authorList>
            <person name="Whitman W."/>
        </authorList>
    </citation>
    <scope>NUCLEOTIDE SEQUENCE [LARGE SCALE GENOMIC DNA]</scope>
    <source>
        <strain evidence="2 3">C29</strain>
    </source>
</reference>
<evidence type="ECO:0000313" key="3">
    <source>
        <dbReference type="Proteomes" id="UP001516061"/>
    </source>
</evidence>
<keyword evidence="1" id="KW-0812">Transmembrane</keyword>
<name>A0ABX2G2N6_9BURK</name>
<protein>
    <submittedName>
        <fullName evidence="2">Uncharacterized protein</fullName>
    </submittedName>
</protein>
<keyword evidence="3" id="KW-1185">Reference proteome</keyword>
<sequence>MFSWIYIANDDKRLALAADGAVIASAMVAFGQWMGSAPQALMIIM</sequence>
<dbReference type="RefSeq" id="WP_173805004.1">
    <property type="nucleotide sequence ID" value="NZ_JABSNM010000006.1"/>
</dbReference>
<dbReference type="EMBL" id="JABSNM010000006">
    <property type="protein sequence ID" value="NRT56031.1"/>
    <property type="molecule type" value="Genomic_DNA"/>
</dbReference>
<proteinExistence type="predicted"/>